<dbReference type="EMBL" id="JADCKQ010000009">
    <property type="protein sequence ID" value="MBI1494494.1"/>
    <property type="molecule type" value="Genomic_DNA"/>
</dbReference>
<dbReference type="RefSeq" id="WP_228849255.1">
    <property type="nucleotide sequence ID" value="NZ_JADCKQ010000009.1"/>
</dbReference>
<accession>A0A8J7IYD9</accession>
<evidence type="ECO:0000313" key="2">
    <source>
        <dbReference type="EMBL" id="MBI1494494.1"/>
    </source>
</evidence>
<protein>
    <submittedName>
        <fullName evidence="2">Hint domain-containing protein</fullName>
    </submittedName>
</protein>
<gene>
    <name evidence="2" type="ORF">H1D41_12675</name>
</gene>
<proteinExistence type="predicted"/>
<dbReference type="SUPFAM" id="SSF51294">
    <property type="entry name" value="Hedgehog/intein (Hint) domain"/>
    <property type="match status" value="1"/>
</dbReference>
<evidence type="ECO:0000313" key="3">
    <source>
        <dbReference type="Proteomes" id="UP000640583"/>
    </source>
</evidence>
<dbReference type="InterPro" id="IPR028992">
    <property type="entry name" value="Hedgehog/Intein_dom"/>
</dbReference>
<reference evidence="2" key="1">
    <citation type="submission" date="2020-10" db="EMBL/GenBank/DDBJ databases">
        <title>Paenihalocynthiibacter styelae gen. nov., sp. nov., isolated from stalked sea squirt Styela clava.</title>
        <authorList>
            <person name="Kim Y.-O."/>
            <person name="Yoon J.-H."/>
        </authorList>
    </citation>
    <scope>NUCLEOTIDE SEQUENCE</scope>
    <source>
        <strain evidence="2">MYP1-1</strain>
    </source>
</reference>
<dbReference type="Proteomes" id="UP000640583">
    <property type="component" value="Unassembled WGS sequence"/>
</dbReference>
<keyword evidence="3" id="KW-1185">Reference proteome</keyword>
<dbReference type="InterPro" id="IPR011050">
    <property type="entry name" value="Pectin_lyase_fold/virulence"/>
</dbReference>
<name>A0A8J7IYD9_9RHOB</name>
<dbReference type="Gene3D" id="2.170.16.10">
    <property type="entry name" value="Hedgehog/Intein (Hint) domain"/>
    <property type="match status" value="1"/>
</dbReference>
<evidence type="ECO:0000259" key="1">
    <source>
        <dbReference type="Pfam" id="PF13403"/>
    </source>
</evidence>
<sequence length="436" mass="46090">MPDITGSSQSDVIVVENDTGTLNGAQVAGPIVNITARLGDDQVTINNSTISGDILTQSGSDTVSITDSTVNNAALGGDNDTLTVSGSTITGVLSGNVGDDTFTITDSDVASISLGGDNDTLIFENSTSTGTIGGNVGEDHIIVRGSQVASVGLGIDDDMLTLIDSTVTGGLSGSSGFDILNLPAGTAIQDNTHGAILVAANGSYPLSRGTLTLPTGQVVTYSTFEEARGLVCFVGGTMIETDKGEIAIENLRPGDMIATLDQGFQPLRWIGTRHISADTMARTPAFRPVCIQAGALGHNMPTHDLYLSPQHNVLIRSRIVERICEAEEILIPCLKLAGQPGVERPDTEGSITYYHLLFDAHHIIRSAGAWTESFFPGPLAMKSITAEDRRDIRRILQTPNHECPNLPPARPQVRKNKIVQELLRCHKKNAKVLVSA</sequence>
<dbReference type="SUPFAM" id="SSF51126">
    <property type="entry name" value="Pectin lyase-like"/>
    <property type="match status" value="1"/>
</dbReference>
<organism evidence="2 3">
    <name type="scientific">Halocynthiibacter styelae</name>
    <dbReference type="NCBI Taxonomy" id="2761955"/>
    <lineage>
        <taxon>Bacteria</taxon>
        <taxon>Pseudomonadati</taxon>
        <taxon>Pseudomonadota</taxon>
        <taxon>Alphaproteobacteria</taxon>
        <taxon>Rhodobacterales</taxon>
        <taxon>Paracoccaceae</taxon>
        <taxon>Halocynthiibacter</taxon>
    </lineage>
</organism>
<dbReference type="Gene3D" id="2.160.20.160">
    <property type="match status" value="1"/>
</dbReference>
<comment type="caution">
    <text evidence="2">The sequence shown here is derived from an EMBL/GenBank/DDBJ whole genome shotgun (WGS) entry which is preliminary data.</text>
</comment>
<dbReference type="Pfam" id="PF13403">
    <property type="entry name" value="Hint_2"/>
    <property type="match status" value="1"/>
</dbReference>
<feature type="domain" description="Hedgehog/Intein (Hint)" evidence="1">
    <location>
        <begin position="231"/>
        <end position="377"/>
    </location>
</feature>
<dbReference type="AlphaFoldDB" id="A0A8J7IYD9"/>
<dbReference type="InterPro" id="IPR036844">
    <property type="entry name" value="Hint_dom_sf"/>
</dbReference>